<dbReference type="Pfam" id="PF13439">
    <property type="entry name" value="Glyco_transf_4"/>
    <property type="match status" value="1"/>
</dbReference>
<evidence type="ECO:0000313" key="4">
    <source>
        <dbReference type="EMBL" id="PWK25468.1"/>
    </source>
</evidence>
<dbReference type="PANTHER" id="PTHR45947">
    <property type="entry name" value="SULFOQUINOVOSYL TRANSFERASE SQD2"/>
    <property type="match status" value="1"/>
</dbReference>
<evidence type="ECO:0000313" key="5">
    <source>
        <dbReference type="Proteomes" id="UP000245667"/>
    </source>
</evidence>
<dbReference type="RefSeq" id="WP_109648416.1">
    <property type="nucleotide sequence ID" value="NZ_JACWLN010000002.1"/>
</dbReference>
<dbReference type="InterPro" id="IPR028098">
    <property type="entry name" value="Glyco_trans_4-like_N"/>
</dbReference>
<feature type="domain" description="Glycosyl transferase family 1" evidence="1">
    <location>
        <begin position="200"/>
        <end position="348"/>
    </location>
</feature>
<dbReference type="InterPro" id="IPR001296">
    <property type="entry name" value="Glyco_trans_1"/>
</dbReference>
<dbReference type="SUPFAM" id="SSF53756">
    <property type="entry name" value="UDP-Glycosyltransferase/glycogen phosphorylase"/>
    <property type="match status" value="1"/>
</dbReference>
<evidence type="ECO:0000259" key="1">
    <source>
        <dbReference type="Pfam" id="PF00534"/>
    </source>
</evidence>
<reference evidence="3 6" key="2">
    <citation type="submission" date="2020-07" db="EMBL/GenBank/DDBJ databases">
        <title>The draft genome sequence of Maribacter polysiphoniae KCTC 22021.</title>
        <authorList>
            <person name="Mu L."/>
        </authorList>
    </citation>
    <scope>NUCLEOTIDE SEQUENCE [LARGE SCALE GENOMIC DNA]</scope>
    <source>
        <strain evidence="3 6">KCTC 22021</strain>
    </source>
</reference>
<keyword evidence="6" id="KW-1185">Reference proteome</keyword>
<dbReference type="EMBL" id="QGGQ01000001">
    <property type="protein sequence ID" value="PWK25468.1"/>
    <property type="molecule type" value="Genomic_DNA"/>
</dbReference>
<dbReference type="Proteomes" id="UP000651837">
    <property type="component" value="Unassembled WGS sequence"/>
</dbReference>
<dbReference type="Proteomes" id="UP000245667">
    <property type="component" value="Unassembled WGS sequence"/>
</dbReference>
<dbReference type="EMBL" id="JACWLN010000002">
    <property type="protein sequence ID" value="MBD1260010.1"/>
    <property type="molecule type" value="Genomic_DNA"/>
</dbReference>
<comment type="caution">
    <text evidence="4">The sequence shown here is derived from an EMBL/GenBank/DDBJ whole genome shotgun (WGS) entry which is preliminary data.</text>
</comment>
<feature type="domain" description="Glycosyltransferase subfamily 4-like N-terminal" evidence="2">
    <location>
        <begin position="19"/>
        <end position="187"/>
    </location>
</feature>
<keyword evidence="4" id="KW-0808">Transferase</keyword>
<dbReference type="CDD" id="cd03801">
    <property type="entry name" value="GT4_PimA-like"/>
    <property type="match status" value="1"/>
</dbReference>
<dbReference type="Gene3D" id="3.40.50.2000">
    <property type="entry name" value="Glycogen Phosphorylase B"/>
    <property type="match status" value="2"/>
</dbReference>
<reference evidence="4 5" key="1">
    <citation type="submission" date="2018-05" db="EMBL/GenBank/DDBJ databases">
        <title>Genomic Encyclopedia of Archaeal and Bacterial Type Strains, Phase II (KMG-II): from individual species to whole genera.</title>
        <authorList>
            <person name="Goeker M."/>
        </authorList>
    </citation>
    <scope>NUCLEOTIDE SEQUENCE [LARGE SCALE GENOMIC DNA]</scope>
    <source>
        <strain evidence="4 5">DSM 23514</strain>
    </source>
</reference>
<dbReference type="GO" id="GO:0016757">
    <property type="term" value="F:glycosyltransferase activity"/>
    <property type="evidence" value="ECO:0007669"/>
    <property type="project" value="InterPro"/>
</dbReference>
<evidence type="ECO:0000259" key="2">
    <source>
        <dbReference type="Pfam" id="PF13439"/>
    </source>
</evidence>
<dbReference type="Pfam" id="PF00534">
    <property type="entry name" value="Glycos_transf_1"/>
    <property type="match status" value="1"/>
</dbReference>
<proteinExistence type="predicted"/>
<dbReference type="InterPro" id="IPR050194">
    <property type="entry name" value="Glycosyltransferase_grp1"/>
</dbReference>
<gene>
    <name evidence="3" type="ORF">HZY62_05380</name>
    <name evidence="4" type="ORF">LX92_00207</name>
</gene>
<organism evidence="4 5">
    <name type="scientific">Maribacter polysiphoniae</name>
    <dbReference type="NCBI Taxonomy" id="429344"/>
    <lineage>
        <taxon>Bacteria</taxon>
        <taxon>Pseudomonadati</taxon>
        <taxon>Bacteroidota</taxon>
        <taxon>Flavobacteriia</taxon>
        <taxon>Flavobacteriales</taxon>
        <taxon>Flavobacteriaceae</taxon>
        <taxon>Maribacter</taxon>
    </lineage>
</organism>
<dbReference type="OrthoDB" id="9811239at2"/>
<evidence type="ECO:0000313" key="3">
    <source>
        <dbReference type="EMBL" id="MBD1260010.1"/>
    </source>
</evidence>
<name>A0A316E758_9FLAO</name>
<sequence length="375" mass="43083">MKDKLLQISSAFAIQKIYINLTKKLSEKGYDQIIYVPVRNSAQLNGNRDDTIPNCEYVYSHVLKDNFLFKLRFRRKLKIIYNDLLSKVEIGSVGLVHAHFLFSDGGVAYLIKKKFGIPYVVSVRATDLFYFFKLMVHERKFGNQIMSSAERVIFINPTYVNLFKKKYLSSFFKDFDNKVAVIPNAVDQKWFATNSRVKTISEPLKLLYVGQIIKRKKLDVVIKAMKLFNAKSNHKATLDIVGSGPFLKDVEKLFDENVKYLGRISDFKVLQGIFDSCHIFAMPSIKETFGLVYIEAMSQGLPILYCKDEAVDGFFENNTVGVAIKASDPEDTLRGIEQIIGNYQEMSKKARIESVAFTWEKISEKFHAIYEEAIR</sequence>
<evidence type="ECO:0000313" key="6">
    <source>
        <dbReference type="Proteomes" id="UP000651837"/>
    </source>
</evidence>
<accession>A0A316E758</accession>
<dbReference type="PANTHER" id="PTHR45947:SF3">
    <property type="entry name" value="SULFOQUINOVOSYL TRANSFERASE SQD2"/>
    <property type="match status" value="1"/>
</dbReference>
<protein>
    <submittedName>
        <fullName evidence="3">Glycosyltransferase family 4 protein</fullName>
    </submittedName>
    <submittedName>
        <fullName evidence="4">Glycosyltransferase involved in cell wall biosynthesis</fullName>
    </submittedName>
</protein>
<dbReference type="AlphaFoldDB" id="A0A316E758"/>